<dbReference type="RefSeq" id="XP_002674017.1">
    <property type="nucleotide sequence ID" value="XM_002673971.1"/>
</dbReference>
<reference evidence="2 3" key="1">
    <citation type="journal article" date="2010" name="Cell">
        <title>The genome of Naegleria gruberi illuminates early eukaryotic versatility.</title>
        <authorList>
            <person name="Fritz-Laylin L.K."/>
            <person name="Prochnik S.E."/>
            <person name="Ginger M.L."/>
            <person name="Dacks J.B."/>
            <person name="Carpenter M.L."/>
            <person name="Field M.C."/>
            <person name="Kuo A."/>
            <person name="Paredez A."/>
            <person name="Chapman J."/>
            <person name="Pham J."/>
            <person name="Shu S."/>
            <person name="Neupane R."/>
            <person name="Cipriano M."/>
            <person name="Mancuso J."/>
            <person name="Tu H."/>
            <person name="Salamov A."/>
            <person name="Lindquist E."/>
            <person name="Shapiro H."/>
            <person name="Lucas S."/>
            <person name="Grigoriev I.V."/>
            <person name="Cande W.Z."/>
            <person name="Fulton C."/>
            <person name="Rokhsar D.S."/>
            <person name="Dawson S.C."/>
        </authorList>
    </citation>
    <scope>NUCLEOTIDE SEQUENCE [LARGE SCALE GENOMIC DNA]</scope>
    <source>
        <strain evidence="2 3">NEG-M</strain>
    </source>
</reference>
<evidence type="ECO:0000313" key="3">
    <source>
        <dbReference type="Proteomes" id="UP000006671"/>
    </source>
</evidence>
<proteinExistence type="predicted"/>
<dbReference type="GeneID" id="8854976"/>
<sequence length="325" mass="35849">MTLTSPPPHPYAQQMMNTNLPTTIPSSNPTIQATTTPYPVLQASSLPSSNPMVQLPVLPHQQHMYPTLQGASYMPYGMNNQPIPPVQFIGQQQATPYPTTITTEPIQIQQQLPYTTTITTTTTTIDGNGGMAQASTEDSTMRMRPTSTFRQMLNKLKTRVRSPTALIGSLCNLLALTLLLQIIGVIWVAADTNGWRFPVFVHVIFWILVVLETISMLLKSPIMMALNLALNLVCLIGTMVHGYGILMSLFFFSSIFCTKLGFRYLIKVNAKKQAATDLENTGEVSQANAETLKSRNPVLALIDSLKSNQKFVIEYKLSDLLIGAE</sequence>
<dbReference type="VEuPathDB" id="AmoebaDB:NAEGRDRAFT_80792"/>
<keyword evidence="1" id="KW-0472">Membrane</keyword>
<organism evidence="3">
    <name type="scientific">Naegleria gruberi</name>
    <name type="common">Amoeba</name>
    <dbReference type="NCBI Taxonomy" id="5762"/>
    <lineage>
        <taxon>Eukaryota</taxon>
        <taxon>Discoba</taxon>
        <taxon>Heterolobosea</taxon>
        <taxon>Tetramitia</taxon>
        <taxon>Eutetramitia</taxon>
        <taxon>Vahlkampfiidae</taxon>
        <taxon>Naegleria</taxon>
    </lineage>
</organism>
<dbReference type="AlphaFoldDB" id="D2VPV8"/>
<dbReference type="EMBL" id="GG738887">
    <property type="protein sequence ID" value="EFC41273.1"/>
    <property type="molecule type" value="Genomic_DNA"/>
</dbReference>
<feature type="transmembrane region" description="Helical" evidence="1">
    <location>
        <begin position="195"/>
        <end position="218"/>
    </location>
</feature>
<dbReference type="Proteomes" id="UP000006671">
    <property type="component" value="Unassembled WGS sequence"/>
</dbReference>
<protein>
    <submittedName>
        <fullName evidence="2">Predicted protein</fullName>
    </submittedName>
</protein>
<keyword evidence="1" id="KW-0812">Transmembrane</keyword>
<gene>
    <name evidence="2" type="ORF">NAEGRDRAFT_80792</name>
</gene>
<dbReference type="OMA" id="MEYQISD"/>
<keyword evidence="3" id="KW-1185">Reference proteome</keyword>
<keyword evidence="1" id="KW-1133">Transmembrane helix</keyword>
<dbReference type="InParanoid" id="D2VPV8"/>
<feature type="transmembrane region" description="Helical" evidence="1">
    <location>
        <begin position="165"/>
        <end position="189"/>
    </location>
</feature>
<accession>D2VPV8</accession>
<evidence type="ECO:0000256" key="1">
    <source>
        <dbReference type="SAM" id="Phobius"/>
    </source>
</evidence>
<name>D2VPV8_NAEGR</name>
<evidence type="ECO:0000313" key="2">
    <source>
        <dbReference type="EMBL" id="EFC41273.1"/>
    </source>
</evidence>
<feature type="transmembrane region" description="Helical" evidence="1">
    <location>
        <begin position="225"/>
        <end position="243"/>
    </location>
</feature>
<dbReference type="OrthoDB" id="10266499at2759"/>
<dbReference type="KEGG" id="ngr:NAEGRDRAFT_80792"/>